<protein>
    <submittedName>
        <fullName evidence="8">LuxR family two component transcriptional regulator</fullName>
    </submittedName>
</protein>
<sequence length="206" mass="21811">MRVLIVDDHPVVRSGLRALLETDPGLEVVGEAGSGEQALALAPRLAPGVVLMDLRLGEGIDGVTATERLRAAADPPAVMILTTYDHDADIVRAVEAGAAGYLVKDAAPQVILDAVHAAARGETVLAPALVHRLMTRMRRPGPRITDRELEVLRLVAQGRANRAIAKELFISEATVKTHLAHAFDKLGVDNRTGAVAALREQGLLGP</sequence>
<keyword evidence="1 5" id="KW-0597">Phosphoprotein</keyword>
<dbReference type="Proteomes" id="UP000319516">
    <property type="component" value="Unassembled WGS sequence"/>
</dbReference>
<dbReference type="Gene3D" id="3.40.50.2300">
    <property type="match status" value="1"/>
</dbReference>
<proteinExistence type="predicted"/>
<dbReference type="EMBL" id="VFOP01000001">
    <property type="protein sequence ID" value="TQL52423.1"/>
    <property type="molecule type" value="Genomic_DNA"/>
</dbReference>
<dbReference type="CDD" id="cd17535">
    <property type="entry name" value="REC_NarL-like"/>
    <property type="match status" value="1"/>
</dbReference>
<dbReference type="GO" id="GO:0000160">
    <property type="term" value="P:phosphorelay signal transduction system"/>
    <property type="evidence" value="ECO:0007669"/>
    <property type="project" value="InterPro"/>
</dbReference>
<dbReference type="PRINTS" id="PR00038">
    <property type="entry name" value="HTHLUXR"/>
</dbReference>
<evidence type="ECO:0000313" key="9">
    <source>
        <dbReference type="Proteomes" id="UP000319516"/>
    </source>
</evidence>
<dbReference type="InterPro" id="IPR039420">
    <property type="entry name" value="WalR-like"/>
</dbReference>
<dbReference type="InterPro" id="IPR001789">
    <property type="entry name" value="Sig_transdc_resp-reg_receiver"/>
</dbReference>
<dbReference type="Pfam" id="PF00196">
    <property type="entry name" value="GerE"/>
    <property type="match status" value="1"/>
</dbReference>
<dbReference type="InterPro" id="IPR000792">
    <property type="entry name" value="Tscrpt_reg_LuxR_C"/>
</dbReference>
<dbReference type="SMART" id="SM00448">
    <property type="entry name" value="REC"/>
    <property type="match status" value="1"/>
</dbReference>
<accession>A0A542YWJ2</accession>
<gene>
    <name evidence="8" type="ORF">FB467_3609</name>
</gene>
<keyword evidence="4" id="KW-0804">Transcription</keyword>
<evidence type="ECO:0000256" key="2">
    <source>
        <dbReference type="ARBA" id="ARBA00023015"/>
    </source>
</evidence>
<dbReference type="GO" id="GO:0003677">
    <property type="term" value="F:DNA binding"/>
    <property type="evidence" value="ECO:0007669"/>
    <property type="project" value="UniProtKB-KW"/>
</dbReference>
<evidence type="ECO:0000256" key="4">
    <source>
        <dbReference type="ARBA" id="ARBA00023163"/>
    </source>
</evidence>
<dbReference type="InterPro" id="IPR011006">
    <property type="entry name" value="CheY-like_superfamily"/>
</dbReference>
<dbReference type="PANTHER" id="PTHR43214:SF24">
    <property type="entry name" value="TRANSCRIPTIONAL REGULATORY PROTEIN NARL-RELATED"/>
    <property type="match status" value="1"/>
</dbReference>
<feature type="domain" description="HTH luxR-type" evidence="6">
    <location>
        <begin position="137"/>
        <end position="202"/>
    </location>
</feature>
<keyword evidence="3" id="KW-0238">DNA-binding</keyword>
<dbReference type="AlphaFoldDB" id="A0A542YWJ2"/>
<dbReference type="InterPro" id="IPR058245">
    <property type="entry name" value="NreC/VraR/RcsB-like_REC"/>
</dbReference>
<dbReference type="SUPFAM" id="SSF52172">
    <property type="entry name" value="CheY-like"/>
    <property type="match status" value="1"/>
</dbReference>
<feature type="modified residue" description="4-aspartylphosphate" evidence="5">
    <location>
        <position position="53"/>
    </location>
</feature>
<dbReference type="PROSITE" id="PS00622">
    <property type="entry name" value="HTH_LUXR_1"/>
    <property type="match status" value="1"/>
</dbReference>
<dbReference type="SUPFAM" id="SSF46894">
    <property type="entry name" value="C-terminal effector domain of the bipartite response regulators"/>
    <property type="match status" value="1"/>
</dbReference>
<keyword evidence="2" id="KW-0805">Transcription regulation</keyword>
<evidence type="ECO:0000313" key="8">
    <source>
        <dbReference type="EMBL" id="TQL52423.1"/>
    </source>
</evidence>
<dbReference type="InterPro" id="IPR016032">
    <property type="entry name" value="Sig_transdc_resp-reg_C-effctor"/>
</dbReference>
<comment type="caution">
    <text evidence="8">The sequence shown here is derived from an EMBL/GenBank/DDBJ whole genome shotgun (WGS) entry which is preliminary data.</text>
</comment>
<dbReference type="CDD" id="cd06170">
    <property type="entry name" value="LuxR_C_like"/>
    <property type="match status" value="1"/>
</dbReference>
<name>A0A542YWJ2_9MICO</name>
<evidence type="ECO:0000259" key="7">
    <source>
        <dbReference type="PROSITE" id="PS50110"/>
    </source>
</evidence>
<reference evidence="8 9" key="1">
    <citation type="submission" date="2019-06" db="EMBL/GenBank/DDBJ databases">
        <title>Sequencing the genomes of 1000 actinobacteria strains.</title>
        <authorList>
            <person name="Klenk H.-P."/>
        </authorList>
    </citation>
    <scope>NUCLEOTIDE SEQUENCE [LARGE SCALE GENOMIC DNA]</scope>
    <source>
        <strain evidence="8 9">DSM 12335</strain>
    </source>
</reference>
<dbReference type="PROSITE" id="PS50110">
    <property type="entry name" value="RESPONSE_REGULATORY"/>
    <property type="match status" value="1"/>
</dbReference>
<dbReference type="GO" id="GO:0006355">
    <property type="term" value="P:regulation of DNA-templated transcription"/>
    <property type="evidence" value="ECO:0007669"/>
    <property type="project" value="InterPro"/>
</dbReference>
<dbReference type="PROSITE" id="PS50043">
    <property type="entry name" value="HTH_LUXR_2"/>
    <property type="match status" value="1"/>
</dbReference>
<feature type="domain" description="Response regulatory" evidence="7">
    <location>
        <begin position="2"/>
        <end position="119"/>
    </location>
</feature>
<evidence type="ECO:0000256" key="5">
    <source>
        <dbReference type="PROSITE-ProRule" id="PRU00169"/>
    </source>
</evidence>
<keyword evidence="9" id="KW-1185">Reference proteome</keyword>
<evidence type="ECO:0000256" key="3">
    <source>
        <dbReference type="ARBA" id="ARBA00023125"/>
    </source>
</evidence>
<dbReference type="SMART" id="SM00421">
    <property type="entry name" value="HTH_LUXR"/>
    <property type="match status" value="1"/>
</dbReference>
<dbReference type="Pfam" id="PF00072">
    <property type="entry name" value="Response_reg"/>
    <property type="match status" value="1"/>
</dbReference>
<organism evidence="8 9">
    <name type="scientific">Ornithinicoccus hortensis</name>
    <dbReference type="NCBI Taxonomy" id="82346"/>
    <lineage>
        <taxon>Bacteria</taxon>
        <taxon>Bacillati</taxon>
        <taxon>Actinomycetota</taxon>
        <taxon>Actinomycetes</taxon>
        <taxon>Micrococcales</taxon>
        <taxon>Intrasporangiaceae</taxon>
        <taxon>Ornithinicoccus</taxon>
    </lineage>
</organism>
<dbReference type="PANTHER" id="PTHR43214">
    <property type="entry name" value="TWO-COMPONENT RESPONSE REGULATOR"/>
    <property type="match status" value="1"/>
</dbReference>
<evidence type="ECO:0000256" key="1">
    <source>
        <dbReference type="ARBA" id="ARBA00022553"/>
    </source>
</evidence>
<evidence type="ECO:0000259" key="6">
    <source>
        <dbReference type="PROSITE" id="PS50043"/>
    </source>
</evidence>